<proteinExistence type="predicted"/>
<keyword evidence="3" id="KW-1185">Reference proteome</keyword>
<name>A0A1E1L469_9HELO</name>
<dbReference type="OrthoDB" id="10351979at2759"/>
<dbReference type="Proteomes" id="UP000178912">
    <property type="component" value="Unassembled WGS sequence"/>
</dbReference>
<sequence length="131" mass="14561">MHLLLLATALLLLLLSLTTTTQAWHCTKTKHTRYLPACCDEVEEPVEKDGKFGGVDYTNHEELTGYQPFPVVVGSTIVKNEYTCVSDGTVFGSPGCCKVDDERELGIRLYEDEVVRSVWIESGESVLSAYE</sequence>
<dbReference type="AlphaFoldDB" id="A0A1E1L469"/>
<reference evidence="3" key="1">
    <citation type="submission" date="2016-03" db="EMBL/GenBank/DDBJ databases">
        <authorList>
            <person name="Guldener U."/>
        </authorList>
    </citation>
    <scope>NUCLEOTIDE SEQUENCE [LARGE SCALE GENOMIC DNA]</scope>
    <source>
        <strain evidence="3">04CH-RAC-A.6.1</strain>
    </source>
</reference>
<feature type="signal peptide" evidence="1">
    <location>
        <begin position="1"/>
        <end position="23"/>
    </location>
</feature>
<evidence type="ECO:0000313" key="3">
    <source>
        <dbReference type="Proteomes" id="UP000178912"/>
    </source>
</evidence>
<feature type="chain" id="PRO_5009446712" evidence="1">
    <location>
        <begin position="24"/>
        <end position="131"/>
    </location>
</feature>
<gene>
    <name evidence="2" type="ORF">RAG0_10873</name>
</gene>
<evidence type="ECO:0000313" key="2">
    <source>
        <dbReference type="EMBL" id="CZT04388.1"/>
    </source>
</evidence>
<organism evidence="2 3">
    <name type="scientific">Rhynchosporium agropyri</name>
    <dbReference type="NCBI Taxonomy" id="914238"/>
    <lineage>
        <taxon>Eukaryota</taxon>
        <taxon>Fungi</taxon>
        <taxon>Dikarya</taxon>
        <taxon>Ascomycota</taxon>
        <taxon>Pezizomycotina</taxon>
        <taxon>Leotiomycetes</taxon>
        <taxon>Helotiales</taxon>
        <taxon>Ploettnerulaceae</taxon>
        <taxon>Rhynchosporium</taxon>
    </lineage>
</organism>
<dbReference type="EMBL" id="FJUX01000068">
    <property type="protein sequence ID" value="CZT04388.1"/>
    <property type="molecule type" value="Genomic_DNA"/>
</dbReference>
<accession>A0A1E1L469</accession>
<evidence type="ECO:0000256" key="1">
    <source>
        <dbReference type="SAM" id="SignalP"/>
    </source>
</evidence>
<protein>
    <submittedName>
        <fullName evidence="2">Uncharacterized protein</fullName>
    </submittedName>
</protein>
<keyword evidence="1" id="KW-0732">Signal</keyword>